<name>A0A0M0JN30_9EUKA</name>
<evidence type="ECO:0000313" key="10">
    <source>
        <dbReference type="EMBL" id="KOO27910.1"/>
    </source>
</evidence>
<dbReference type="EMBL" id="JWZX01002646">
    <property type="protein sequence ID" value="KOO27910.1"/>
    <property type="molecule type" value="Genomic_DNA"/>
</dbReference>
<dbReference type="Pfam" id="PF10436">
    <property type="entry name" value="BCDHK_Adom3"/>
    <property type="match status" value="1"/>
</dbReference>
<evidence type="ECO:0000256" key="2">
    <source>
        <dbReference type="ARBA" id="ARBA00022741"/>
    </source>
</evidence>
<keyword evidence="5 8" id="KW-0067">ATP-binding</keyword>
<evidence type="ECO:0000256" key="4">
    <source>
        <dbReference type="ARBA" id="ARBA00022837"/>
    </source>
</evidence>
<comment type="catalytic activity">
    <reaction evidence="7">
        <text>L-seryl-[pyruvate dehydrogenase E1 alpha subunit] + ATP = O-phospho-L-seryl-[pyruvate dehydrogenase E1 alpha subunit] + ADP + H(+)</text>
        <dbReference type="Rhea" id="RHEA:23052"/>
        <dbReference type="Rhea" id="RHEA-COMP:13689"/>
        <dbReference type="Rhea" id="RHEA-COMP:13690"/>
        <dbReference type="ChEBI" id="CHEBI:15378"/>
        <dbReference type="ChEBI" id="CHEBI:29999"/>
        <dbReference type="ChEBI" id="CHEBI:30616"/>
        <dbReference type="ChEBI" id="CHEBI:83421"/>
        <dbReference type="ChEBI" id="CHEBI:456216"/>
        <dbReference type="EC" id="2.7.11.2"/>
    </reaction>
</comment>
<comment type="subcellular location">
    <subcellularLocation>
        <location evidence="8">Mitochondrion matrix</location>
    </subcellularLocation>
</comment>
<dbReference type="InterPro" id="IPR011893">
    <property type="entry name" value="Selenoprotein_Rdx-typ"/>
</dbReference>
<dbReference type="Gene3D" id="3.40.30.10">
    <property type="entry name" value="Glutaredoxin"/>
    <property type="match status" value="1"/>
</dbReference>
<dbReference type="InterPro" id="IPR018247">
    <property type="entry name" value="EF_Hand_1_Ca_BS"/>
</dbReference>
<dbReference type="OrthoDB" id="60822at2759"/>
<keyword evidence="1 8" id="KW-0808">Transferase</keyword>
<keyword evidence="6" id="KW-0676">Redox-active center</keyword>
<feature type="domain" description="EF-hand" evidence="9">
    <location>
        <begin position="36"/>
        <end position="71"/>
    </location>
</feature>
<keyword evidence="8" id="KW-0496">Mitochondrion</keyword>
<keyword evidence="10" id="KW-0670">Pyruvate</keyword>
<dbReference type="GO" id="GO:0010906">
    <property type="term" value="P:regulation of glucose metabolic process"/>
    <property type="evidence" value="ECO:0007669"/>
    <property type="project" value="TreeGrafter"/>
</dbReference>
<dbReference type="SUPFAM" id="SSF69012">
    <property type="entry name" value="alpha-ketoacid dehydrogenase kinase, N-terminal domain"/>
    <property type="match status" value="1"/>
</dbReference>
<dbReference type="PROSITE" id="PS50222">
    <property type="entry name" value="EF_HAND_2"/>
    <property type="match status" value="2"/>
</dbReference>
<dbReference type="AlphaFoldDB" id="A0A0M0JN30"/>
<dbReference type="PROSITE" id="PS00018">
    <property type="entry name" value="EF_HAND_1"/>
    <property type="match status" value="2"/>
</dbReference>
<dbReference type="Gene3D" id="1.10.238.10">
    <property type="entry name" value="EF-hand"/>
    <property type="match status" value="1"/>
</dbReference>
<dbReference type="Gene3D" id="1.20.140.20">
    <property type="entry name" value="Alpha-ketoacid/pyruvate dehydrogenase kinase, N-terminal domain"/>
    <property type="match status" value="1"/>
</dbReference>
<sequence>MKAIFRLYDTNNSGSLDLGELTSLLDDLDMLKTQRRKSAFCKQMLHEHDADADGALSFDEFQRLWPKVCRMQAVRLLNLDLPSEATKQGRRLRELMAAPATAVSISSLWQTAHEPTPAQSLLNAQFLHRELIVRRAGLLRMLTSLPSGLATHPRVLEIGELYRRLLAQLLNTSTPRDAETEWVFEHRLRTTFLTHTQVPAAIGAALHDLSNGARSPPTTEEQREIDSRLDAFFSSRLGLRFLAHHYLSSKVAREGWSGILHSKCSPVTVCRTAAADVRRWAKARFGVSPEPINRDRVAAKRPQSSASGNGLTSSQKTGLVLVAALCGPALLKKWYEKPASEKVDLSGFNIVTAYDTPAIERMDSTLGVAALYFFGDQAFGMMRRPSPPWLGQMHENKFVVAGGVYGLDVFAQTMKAINGFEITYNGQVLHSKLASGKFPESDELVTKLRRIISQENPANHD</sequence>
<evidence type="ECO:0000256" key="5">
    <source>
        <dbReference type="ARBA" id="ARBA00022840"/>
    </source>
</evidence>
<dbReference type="InterPro" id="IPR039028">
    <property type="entry name" value="BCKD/PDK"/>
</dbReference>
<dbReference type="CDD" id="cd00051">
    <property type="entry name" value="EFh"/>
    <property type="match status" value="1"/>
</dbReference>
<comment type="caution">
    <text evidence="10">The sequence shown here is derived from an EMBL/GenBank/DDBJ whole genome shotgun (WGS) entry which is preliminary data.</text>
</comment>
<dbReference type="GO" id="GO:0005759">
    <property type="term" value="C:mitochondrial matrix"/>
    <property type="evidence" value="ECO:0007669"/>
    <property type="project" value="UniProtKB-SubCell"/>
</dbReference>
<comment type="similarity">
    <text evidence="8">Belongs to the PDK/BCKDK protein kinase family.</text>
</comment>
<evidence type="ECO:0000256" key="7">
    <source>
        <dbReference type="ARBA" id="ARBA00048201"/>
    </source>
</evidence>
<keyword evidence="2 8" id="KW-0547">Nucleotide-binding</keyword>
<evidence type="ECO:0000256" key="8">
    <source>
        <dbReference type="RuleBase" id="RU366032"/>
    </source>
</evidence>
<accession>A0A0M0JN30</accession>
<dbReference type="GO" id="GO:0004740">
    <property type="term" value="F:pyruvate dehydrogenase (acetyl-transferring) kinase activity"/>
    <property type="evidence" value="ECO:0007669"/>
    <property type="project" value="UniProtKB-EC"/>
</dbReference>
<dbReference type="SUPFAM" id="SSF47473">
    <property type="entry name" value="EF-hand"/>
    <property type="match status" value="1"/>
</dbReference>
<dbReference type="GO" id="GO:0005509">
    <property type="term" value="F:calcium ion binding"/>
    <property type="evidence" value="ECO:0007669"/>
    <property type="project" value="InterPro"/>
</dbReference>
<dbReference type="InterPro" id="IPR018955">
    <property type="entry name" value="BCDHK/PDK_N"/>
</dbReference>
<evidence type="ECO:0000256" key="1">
    <source>
        <dbReference type="ARBA" id="ARBA00022679"/>
    </source>
</evidence>
<reference evidence="11" key="1">
    <citation type="journal article" date="2015" name="PLoS Genet.">
        <title>Genome Sequence and Transcriptome Analyses of Chrysochromulina tobin: Metabolic Tools for Enhanced Algal Fitness in the Prominent Order Prymnesiales (Haptophyceae).</title>
        <authorList>
            <person name="Hovde B.T."/>
            <person name="Deodato C.R."/>
            <person name="Hunsperger H.M."/>
            <person name="Ryken S.A."/>
            <person name="Yost W."/>
            <person name="Jha R.K."/>
            <person name="Patterson J."/>
            <person name="Monnat R.J. Jr."/>
            <person name="Barlow S.B."/>
            <person name="Starkenburg S.R."/>
            <person name="Cattolico R.A."/>
        </authorList>
    </citation>
    <scope>NUCLEOTIDE SEQUENCE</scope>
    <source>
        <strain evidence="11">CCMP291</strain>
    </source>
</reference>
<evidence type="ECO:0000259" key="9">
    <source>
        <dbReference type="PROSITE" id="PS50222"/>
    </source>
</evidence>
<dbReference type="Pfam" id="PF13499">
    <property type="entry name" value="EF-hand_7"/>
    <property type="match status" value="1"/>
</dbReference>
<protein>
    <recommendedName>
        <fullName evidence="8">Protein-serine/threonine kinase</fullName>
        <ecNumber evidence="8">2.7.11.-</ecNumber>
    </recommendedName>
</protein>
<gene>
    <name evidence="10" type="ORF">Ctob_002539</name>
</gene>
<dbReference type="Proteomes" id="UP000037460">
    <property type="component" value="Unassembled WGS sequence"/>
</dbReference>
<dbReference type="GO" id="GO:0005524">
    <property type="term" value="F:ATP binding"/>
    <property type="evidence" value="ECO:0007669"/>
    <property type="project" value="UniProtKB-UniRule"/>
</dbReference>
<evidence type="ECO:0000256" key="3">
    <source>
        <dbReference type="ARBA" id="ARBA00022777"/>
    </source>
</evidence>
<dbReference type="Pfam" id="PF10262">
    <property type="entry name" value="Rdx"/>
    <property type="match status" value="1"/>
</dbReference>
<keyword evidence="3 8" id="KW-0418">Kinase</keyword>
<organism evidence="10 11">
    <name type="scientific">Chrysochromulina tobinii</name>
    <dbReference type="NCBI Taxonomy" id="1460289"/>
    <lineage>
        <taxon>Eukaryota</taxon>
        <taxon>Haptista</taxon>
        <taxon>Haptophyta</taxon>
        <taxon>Prymnesiophyceae</taxon>
        <taxon>Prymnesiales</taxon>
        <taxon>Chrysochromulinaceae</taxon>
        <taxon>Chrysochromulina</taxon>
    </lineage>
</organism>
<proteinExistence type="inferred from homology"/>
<evidence type="ECO:0000256" key="6">
    <source>
        <dbReference type="ARBA" id="ARBA00023284"/>
    </source>
</evidence>
<keyword evidence="11" id="KW-1185">Reference proteome</keyword>
<dbReference type="PANTHER" id="PTHR11947">
    <property type="entry name" value="PYRUVATE DEHYDROGENASE KINASE"/>
    <property type="match status" value="1"/>
</dbReference>
<dbReference type="InterPro" id="IPR011992">
    <property type="entry name" value="EF-hand-dom_pair"/>
</dbReference>
<evidence type="ECO:0000313" key="11">
    <source>
        <dbReference type="Proteomes" id="UP000037460"/>
    </source>
</evidence>
<feature type="domain" description="EF-hand" evidence="9">
    <location>
        <begin position="1"/>
        <end position="31"/>
    </location>
</feature>
<keyword evidence="4" id="KW-0106">Calcium</keyword>
<dbReference type="EC" id="2.7.11.-" evidence="8"/>
<dbReference type="InterPro" id="IPR036784">
    <property type="entry name" value="AK/P_DHK_N_sf"/>
</dbReference>
<dbReference type="SMART" id="SM00054">
    <property type="entry name" value="EFh"/>
    <property type="match status" value="2"/>
</dbReference>
<dbReference type="InterPro" id="IPR002048">
    <property type="entry name" value="EF_hand_dom"/>
</dbReference>
<dbReference type="PANTHER" id="PTHR11947:SF3">
    <property type="entry name" value="[PYRUVATE DEHYDROGENASE (ACETYL-TRANSFERRING)] KINASE, MITOCHONDRIAL"/>
    <property type="match status" value="1"/>
</dbReference>